<feature type="region of interest" description="Disordered" evidence="1">
    <location>
        <begin position="76"/>
        <end position="104"/>
    </location>
</feature>
<gene>
    <name evidence="2" type="ORF">COW38_03945</name>
</gene>
<reference evidence="3" key="1">
    <citation type="submission" date="2017-09" db="EMBL/GenBank/DDBJ databases">
        <title>Depth-based differentiation of microbial function through sediment-hosted aquifers and enrichment of novel symbionts in the deep terrestrial subsurface.</title>
        <authorList>
            <person name="Probst A.J."/>
            <person name="Ladd B."/>
            <person name="Jarett J.K."/>
            <person name="Geller-Mcgrath D.E."/>
            <person name="Sieber C.M.K."/>
            <person name="Emerson J.B."/>
            <person name="Anantharaman K."/>
            <person name="Thomas B.C."/>
            <person name="Malmstrom R."/>
            <person name="Stieglmeier M."/>
            <person name="Klingl A."/>
            <person name="Woyke T."/>
            <person name="Ryan C.M."/>
            <person name="Banfield J.F."/>
        </authorList>
    </citation>
    <scope>NUCLEOTIDE SEQUENCE [LARGE SCALE GENOMIC DNA]</scope>
</reference>
<dbReference type="EMBL" id="PFFO01000171">
    <property type="protein sequence ID" value="PIW06890.1"/>
    <property type="molecule type" value="Genomic_DNA"/>
</dbReference>
<sequence length="136" mass="14865">PLSVIVPIEDPLISLAPKLSVGELKLRLASFYPLKTWADFRDTDPINSYLSVMSKAEVGEVMWLSFVIAESPGNWQSSGRAALDNGRVTGSTKTQNGYQEKRSTLPNARGIEEKIGQMGFSVTARLAVSHANRLSE</sequence>
<evidence type="ECO:0000313" key="2">
    <source>
        <dbReference type="EMBL" id="PIW06890.1"/>
    </source>
</evidence>
<evidence type="ECO:0000256" key="1">
    <source>
        <dbReference type="SAM" id="MobiDB-lite"/>
    </source>
</evidence>
<accession>A0A2M7FMH6</accession>
<evidence type="ECO:0000313" key="3">
    <source>
        <dbReference type="Proteomes" id="UP000230556"/>
    </source>
</evidence>
<proteinExistence type="predicted"/>
<dbReference type="AlphaFoldDB" id="A0A2M7FMH6"/>
<organism evidence="2 3">
    <name type="scientific">Candidatus Collierbacteria bacterium CG17_big_fil_post_rev_8_21_14_2_50_45_7</name>
    <dbReference type="NCBI Taxonomy" id="1974536"/>
    <lineage>
        <taxon>Bacteria</taxon>
        <taxon>Candidatus Collieribacteriota</taxon>
    </lineage>
</organism>
<comment type="caution">
    <text evidence="2">The sequence shown here is derived from an EMBL/GenBank/DDBJ whole genome shotgun (WGS) entry which is preliminary data.</text>
</comment>
<feature type="non-terminal residue" evidence="2">
    <location>
        <position position="136"/>
    </location>
</feature>
<protein>
    <submittedName>
        <fullName evidence="2">Uncharacterized protein</fullName>
    </submittedName>
</protein>
<dbReference type="Proteomes" id="UP000230556">
    <property type="component" value="Unassembled WGS sequence"/>
</dbReference>
<name>A0A2M7FMH6_9BACT</name>
<feature type="non-terminal residue" evidence="2">
    <location>
        <position position="1"/>
    </location>
</feature>
<feature type="compositionally biased region" description="Polar residues" evidence="1">
    <location>
        <begin position="88"/>
        <end position="98"/>
    </location>
</feature>